<dbReference type="InterPro" id="IPR003961">
    <property type="entry name" value="FN3_dom"/>
</dbReference>
<evidence type="ECO:0000313" key="3">
    <source>
        <dbReference type="EMBL" id="CAH3193316.1"/>
    </source>
</evidence>
<organism evidence="3 4">
    <name type="scientific">Porites evermanni</name>
    <dbReference type="NCBI Taxonomy" id="104178"/>
    <lineage>
        <taxon>Eukaryota</taxon>
        <taxon>Metazoa</taxon>
        <taxon>Cnidaria</taxon>
        <taxon>Anthozoa</taxon>
        <taxon>Hexacorallia</taxon>
        <taxon>Scleractinia</taxon>
        <taxon>Fungiina</taxon>
        <taxon>Poritidae</taxon>
        <taxon>Porites</taxon>
    </lineage>
</organism>
<accession>A0ABN8SNY3</accession>
<evidence type="ECO:0000259" key="2">
    <source>
        <dbReference type="PROSITE" id="PS50853"/>
    </source>
</evidence>
<feature type="domain" description="Fibronectin type-III" evidence="2">
    <location>
        <begin position="810"/>
        <end position="904"/>
    </location>
</feature>
<dbReference type="InterPro" id="IPR036116">
    <property type="entry name" value="FN3_sf"/>
</dbReference>
<feature type="domain" description="Fibronectin type-III" evidence="2">
    <location>
        <begin position="11"/>
        <end position="106"/>
    </location>
</feature>
<feature type="domain" description="Fibronectin type-III" evidence="2">
    <location>
        <begin position="909"/>
        <end position="1003"/>
    </location>
</feature>
<evidence type="ECO:0000256" key="1">
    <source>
        <dbReference type="ARBA" id="ARBA00004479"/>
    </source>
</evidence>
<dbReference type="Pfam" id="PF00041">
    <property type="entry name" value="fn3"/>
    <property type="match status" value="12"/>
</dbReference>
<dbReference type="SUPFAM" id="SSF49265">
    <property type="entry name" value="Fibronectin type III"/>
    <property type="match status" value="7"/>
</dbReference>
<feature type="domain" description="Fibronectin type-III" evidence="2">
    <location>
        <begin position="1008"/>
        <end position="1102"/>
    </location>
</feature>
<dbReference type="InterPro" id="IPR050713">
    <property type="entry name" value="RTP_Phos/Ushers"/>
</dbReference>
<dbReference type="EMBL" id="CALNXI010003452">
    <property type="protein sequence ID" value="CAH3193316.1"/>
    <property type="molecule type" value="Genomic_DNA"/>
</dbReference>
<dbReference type="InterPro" id="IPR013783">
    <property type="entry name" value="Ig-like_fold"/>
</dbReference>
<name>A0ABN8SNY3_9CNID</name>
<dbReference type="CDD" id="cd00063">
    <property type="entry name" value="FN3"/>
    <property type="match status" value="12"/>
</dbReference>
<dbReference type="PANTHER" id="PTHR46957:SF6">
    <property type="entry name" value="PROTEIN-TYROSINE-PHOSPHATASE"/>
    <property type="match status" value="1"/>
</dbReference>
<dbReference type="SMART" id="SM00060">
    <property type="entry name" value="FN3"/>
    <property type="match status" value="12"/>
</dbReference>
<keyword evidence="4" id="KW-1185">Reference proteome</keyword>
<feature type="domain" description="Fibronectin type-III" evidence="2">
    <location>
        <begin position="111"/>
        <end position="206"/>
    </location>
</feature>
<feature type="domain" description="Fibronectin type-III" evidence="2">
    <location>
        <begin position="611"/>
        <end position="706"/>
    </location>
</feature>
<feature type="domain" description="Fibronectin type-III" evidence="2">
    <location>
        <begin position="211"/>
        <end position="306"/>
    </location>
</feature>
<feature type="domain" description="Fibronectin type-III" evidence="2">
    <location>
        <begin position="411"/>
        <end position="506"/>
    </location>
</feature>
<feature type="domain" description="Fibronectin type-III" evidence="2">
    <location>
        <begin position="511"/>
        <end position="606"/>
    </location>
</feature>
<feature type="domain" description="Fibronectin type-III" evidence="2">
    <location>
        <begin position="1107"/>
        <end position="1201"/>
    </location>
</feature>
<gene>
    <name evidence="3" type="ORF">PEVE_00025628</name>
</gene>
<evidence type="ECO:0000313" key="4">
    <source>
        <dbReference type="Proteomes" id="UP001159427"/>
    </source>
</evidence>
<protein>
    <recommendedName>
        <fullName evidence="2">Fibronectin type-III domain-containing protein</fullName>
    </recommendedName>
</protein>
<feature type="domain" description="Fibronectin type-III" evidence="2">
    <location>
        <begin position="311"/>
        <end position="406"/>
    </location>
</feature>
<feature type="non-terminal residue" evidence="3">
    <location>
        <position position="1"/>
    </location>
</feature>
<sequence length="1213" mass="129645">NLFYSTAPNAPPSAIQVYNTSSTSIFVDWGDVPQPDQNGIIRSYTVTYTALEPNGTTKTQFVLAPSTQTTLTGLNEYTNYRITVFASTSKGRGNISEPIIVITDEDTPNAPPSAIQGYNTSSTSIFVDWGDVPQPDQSGIIRSYTVTYTALQPNGATKTEFVPAPTTQATLTGLNKYTNYSITVFASTSKGRGNISEPIIVITDEDIPNAPPSAIQGYNTSSTSIFVDWGDVPQPDQNGIIRSYTVTYIVLQPNGTTKTQFVPAPTTQATLTGLNEYTNYSITVFASTSKGRGNISEPIIVITDEDIPSAPPSAIQGYNTSSTSIFVDWGDVPQPDQNGIIRSYTVTYTGLQPNGTTKTQFVPAPTTQATLTGLNEYTNHSITVFASTSKGRGNISEPIIVITDEDIPTAPPSAIQVYNTSSTSIFVDWGDVPQPDQNGIIRSYTVTYTALHPNSTTKTQFVPAPTTQATLTGLNEYTNYGITVFASTSKGRGNISEPIIVITDEDIPNAPPSAIQGYNTSSTTIFVDWGDVPQPDQNGIIRSYTVTYTALQPIGTTRTQFVPAPTTQATLTRLNEYTNYSITVFASTSKGRGNISELIIVITDEDIPNAPPSAIQVYNTSSTSIFVDWGDVPQPDQNGIIRSYTVTYTALELNGKTETQFVPASATQATLTGLNEYTNYSITVFASTSKGRGNISEAIIVITDEDKPKAPPSNVQGHNTSSTSIFVQWGSVPAADQNGIILRYTVTYTALPNGSRQPKVVDAPATDTTLTGLNEYTNYSITVFASTSKGHGNVSAPIIVITEEDKPSAPPSNVHGHNISSTSILVQWGDVPAAGQNGIILRYTVTYTALPGNSPQPKVVDAPATETTLTELNEYTNYSITVFASTVKGDGNVSEPTIVITDEDKPNAPPSNVQGRNTSSTSILVQWGDVPAADQNGIILSYTVTYKMLPGGTPKTEVFIGPTTGVTLTDLHEFTNYSITVFASTVKGAGNDSEPIIVITDEDKPKAPPSNVQGHNTSSTSIFVQWRSVPAADQNGIILRYTVTYAALPNGRPQPKVVDPPANEATLTGLDEFTIYRITVFASTSKGGGNESGPIIVITDEDKPNAPPSKIQGHNVSSTSIFVQWGDVPATDQNGIILRYTVTYTALPGGIERTKVVDAPTTQANLTGLNEYTNYSITVFASTLKGDGNVSEPIIVITDEDSKFIVVSESISS</sequence>
<dbReference type="Proteomes" id="UP001159427">
    <property type="component" value="Unassembled WGS sequence"/>
</dbReference>
<dbReference type="PANTHER" id="PTHR46957">
    <property type="entry name" value="CYTOKINE RECEPTOR"/>
    <property type="match status" value="1"/>
</dbReference>
<dbReference type="PROSITE" id="PS50853">
    <property type="entry name" value="FN3"/>
    <property type="match status" value="12"/>
</dbReference>
<proteinExistence type="predicted"/>
<comment type="caution">
    <text evidence="3">The sequence shown here is derived from an EMBL/GenBank/DDBJ whole genome shotgun (WGS) entry which is preliminary data.</text>
</comment>
<feature type="domain" description="Fibronectin type-III" evidence="2">
    <location>
        <begin position="711"/>
        <end position="805"/>
    </location>
</feature>
<feature type="non-terminal residue" evidence="3">
    <location>
        <position position="1213"/>
    </location>
</feature>
<comment type="subcellular location">
    <subcellularLocation>
        <location evidence="1">Membrane</location>
        <topology evidence="1">Single-pass type I membrane protein</topology>
    </subcellularLocation>
</comment>
<reference evidence="3 4" key="1">
    <citation type="submission" date="2022-05" db="EMBL/GenBank/DDBJ databases">
        <authorList>
            <consortium name="Genoscope - CEA"/>
            <person name="William W."/>
        </authorList>
    </citation>
    <scope>NUCLEOTIDE SEQUENCE [LARGE SCALE GENOMIC DNA]</scope>
</reference>
<dbReference type="Gene3D" id="2.60.40.10">
    <property type="entry name" value="Immunoglobulins"/>
    <property type="match status" value="12"/>
</dbReference>